<evidence type="ECO:0000256" key="2">
    <source>
        <dbReference type="SAM" id="MobiDB-lite"/>
    </source>
</evidence>
<accession>A0AAV9JXB8</accession>
<feature type="region of interest" description="Disordered" evidence="2">
    <location>
        <begin position="52"/>
        <end position="71"/>
    </location>
</feature>
<keyword evidence="4" id="KW-1185">Reference proteome</keyword>
<proteinExistence type="predicted"/>
<keyword evidence="1" id="KW-0175">Coiled coil</keyword>
<dbReference type="Proteomes" id="UP001324427">
    <property type="component" value="Unassembled WGS sequence"/>
</dbReference>
<evidence type="ECO:0000256" key="1">
    <source>
        <dbReference type="SAM" id="Coils"/>
    </source>
</evidence>
<feature type="coiled-coil region" evidence="1">
    <location>
        <begin position="184"/>
        <end position="218"/>
    </location>
</feature>
<dbReference type="AlphaFoldDB" id="A0AAV9JXB8"/>
<feature type="compositionally biased region" description="Basic and acidic residues" evidence="2">
    <location>
        <begin position="15"/>
        <end position="25"/>
    </location>
</feature>
<protein>
    <submittedName>
        <fullName evidence="3">Uncharacterized protein</fullName>
    </submittedName>
</protein>
<dbReference type="EMBL" id="JAVFHQ010000003">
    <property type="protein sequence ID" value="KAK4549708.1"/>
    <property type="molecule type" value="Genomic_DNA"/>
</dbReference>
<reference evidence="3 4" key="1">
    <citation type="submission" date="2021-11" db="EMBL/GenBank/DDBJ databases">
        <title>Black yeast isolated from Biological Soil Crust.</title>
        <authorList>
            <person name="Kurbessoian T."/>
        </authorList>
    </citation>
    <scope>NUCLEOTIDE SEQUENCE [LARGE SCALE GENOMIC DNA]</scope>
    <source>
        <strain evidence="3 4">CCFEE 5522</strain>
    </source>
</reference>
<feature type="region of interest" description="Disordered" evidence="2">
    <location>
        <begin position="1"/>
        <end position="35"/>
    </location>
</feature>
<sequence>MATTRTGGHKAMKASQHEAEKENRPPQKGAKRTASIAGMFDNARNVRFKTSEKSAGDLFPPKATHNNNAGDGLFARFSSKRKAEQHPLYLSFADAANAYEEGAAASGAEQLQPVYEELVARTNGLDIHGRALDVPGVPTKADLDALDAEESTLSKPLGEEKIEIQVRQADGTMRRKHVTLDANMNAFRQRYEKKHAELEKLGRELARVDEELAEAKEDALNDTDGSVKRAHDRLQAKQDKISRNIKIFREQTFNEVKQAEQEDKAAAVETNRKIQEFMKALQ</sequence>
<name>A0AAV9JXB8_9PEZI</name>
<gene>
    <name evidence="3" type="ORF">LTR36_005009</name>
</gene>
<organism evidence="3 4">
    <name type="scientific">Oleoguttula mirabilis</name>
    <dbReference type="NCBI Taxonomy" id="1507867"/>
    <lineage>
        <taxon>Eukaryota</taxon>
        <taxon>Fungi</taxon>
        <taxon>Dikarya</taxon>
        <taxon>Ascomycota</taxon>
        <taxon>Pezizomycotina</taxon>
        <taxon>Dothideomycetes</taxon>
        <taxon>Dothideomycetidae</taxon>
        <taxon>Mycosphaerellales</taxon>
        <taxon>Teratosphaeriaceae</taxon>
        <taxon>Oleoguttula</taxon>
    </lineage>
</organism>
<evidence type="ECO:0000313" key="4">
    <source>
        <dbReference type="Proteomes" id="UP001324427"/>
    </source>
</evidence>
<evidence type="ECO:0000313" key="3">
    <source>
        <dbReference type="EMBL" id="KAK4549708.1"/>
    </source>
</evidence>
<comment type="caution">
    <text evidence="3">The sequence shown here is derived from an EMBL/GenBank/DDBJ whole genome shotgun (WGS) entry which is preliminary data.</text>
</comment>